<feature type="chain" id="PRO_5007449612" evidence="2">
    <location>
        <begin position="32"/>
        <end position="333"/>
    </location>
</feature>
<dbReference type="SUPFAM" id="SSF53850">
    <property type="entry name" value="Periplasmic binding protein-like II"/>
    <property type="match status" value="1"/>
</dbReference>
<comment type="similarity">
    <text evidence="1">Belongs to the UPF0065 (bug) family.</text>
</comment>
<evidence type="ECO:0000313" key="4">
    <source>
        <dbReference type="Proteomes" id="UP000070433"/>
    </source>
</evidence>
<name>A0A127JX67_9BURK</name>
<proteinExistence type="inferred from homology"/>
<keyword evidence="4" id="KW-1185">Reference proteome</keyword>
<organism evidence="3 4">
    <name type="scientific">Ramlibacter tataouinensis</name>
    <dbReference type="NCBI Taxonomy" id="94132"/>
    <lineage>
        <taxon>Bacteria</taxon>
        <taxon>Pseudomonadati</taxon>
        <taxon>Pseudomonadota</taxon>
        <taxon>Betaproteobacteria</taxon>
        <taxon>Burkholderiales</taxon>
        <taxon>Comamonadaceae</taxon>
        <taxon>Ramlibacter</taxon>
    </lineage>
</organism>
<dbReference type="PATRIC" id="fig|94132.3.peg.3836"/>
<dbReference type="PANTHER" id="PTHR42928:SF5">
    <property type="entry name" value="BLR1237 PROTEIN"/>
    <property type="match status" value="1"/>
</dbReference>
<dbReference type="InterPro" id="IPR005064">
    <property type="entry name" value="BUG"/>
</dbReference>
<dbReference type="Gene3D" id="3.40.190.150">
    <property type="entry name" value="Bordetella uptake gene, domain 1"/>
    <property type="match status" value="1"/>
</dbReference>
<gene>
    <name evidence="3" type="ORF">UC35_18780</name>
</gene>
<dbReference type="CDD" id="cd07012">
    <property type="entry name" value="PBP2_Bug_TTT"/>
    <property type="match status" value="1"/>
</dbReference>
<dbReference type="PANTHER" id="PTHR42928">
    <property type="entry name" value="TRICARBOXYLATE-BINDING PROTEIN"/>
    <property type="match status" value="1"/>
</dbReference>
<dbReference type="PIRSF" id="PIRSF017082">
    <property type="entry name" value="YflP"/>
    <property type="match status" value="1"/>
</dbReference>
<dbReference type="EMBL" id="CP010951">
    <property type="protein sequence ID" value="AMO24511.1"/>
    <property type="molecule type" value="Genomic_DNA"/>
</dbReference>
<dbReference type="InterPro" id="IPR042100">
    <property type="entry name" value="Bug_dom1"/>
</dbReference>
<dbReference type="Proteomes" id="UP000070433">
    <property type="component" value="Chromosome"/>
</dbReference>
<dbReference type="RefSeq" id="WP_061502396.1">
    <property type="nucleotide sequence ID" value="NZ_CP010951.1"/>
</dbReference>
<evidence type="ECO:0000256" key="1">
    <source>
        <dbReference type="ARBA" id="ARBA00006987"/>
    </source>
</evidence>
<dbReference type="Pfam" id="PF03401">
    <property type="entry name" value="TctC"/>
    <property type="match status" value="1"/>
</dbReference>
<feature type="signal peptide" evidence="2">
    <location>
        <begin position="1"/>
        <end position="31"/>
    </location>
</feature>
<keyword evidence="2" id="KW-0732">Signal</keyword>
<protein>
    <submittedName>
        <fullName evidence="3">ABC transporter substrate-binding protein</fullName>
    </submittedName>
</protein>
<accession>A0A127JX67</accession>
<dbReference type="AlphaFoldDB" id="A0A127JX67"/>
<evidence type="ECO:0000313" key="3">
    <source>
        <dbReference type="EMBL" id="AMO24511.1"/>
    </source>
</evidence>
<evidence type="ECO:0000256" key="2">
    <source>
        <dbReference type="SAM" id="SignalP"/>
    </source>
</evidence>
<reference evidence="3 4" key="1">
    <citation type="journal article" date="2014" name="Int. J. Syst. Evol. Microbiol.">
        <title>Ramlibacter solisilvae sp. nov., isolated from forest soil, and emended description of the genus Ramlibacter.</title>
        <authorList>
            <person name="Lee H.J."/>
            <person name="Lee S.H."/>
            <person name="Lee S.S."/>
            <person name="Lee J.S."/>
            <person name="Kim Y."/>
            <person name="Kim S.C."/>
            <person name="Jeon C.O."/>
        </authorList>
    </citation>
    <scope>NUCLEOTIDE SEQUENCE [LARGE SCALE GENOMIC DNA]</scope>
    <source>
        <strain evidence="3 4">5-10</strain>
    </source>
</reference>
<dbReference type="OrthoDB" id="8678477at2"/>
<dbReference type="InterPro" id="IPR006311">
    <property type="entry name" value="TAT_signal"/>
</dbReference>
<dbReference type="PROSITE" id="PS51318">
    <property type="entry name" value="TAT"/>
    <property type="match status" value="1"/>
</dbReference>
<dbReference type="Gene3D" id="3.40.190.10">
    <property type="entry name" value="Periplasmic binding protein-like II"/>
    <property type="match status" value="1"/>
</dbReference>
<sequence length="333" mass="35416">MAIHHSRNTLSRRAVLALAAAGALASAPAWAQSAFPNKPIRIVAAGAPGGGMDILARLIGDRMQHSLKQPVVIENKPGGNGSIAANTVLNAPPDGHTLLMTAASFTVMAQAMPKKPAYDVTKDLAPVAQIGSGGVFLVVSPDFPAKDMKELVNLVKSQPNRHNYATFGIGSSGHLVMAAIEKQTGMEINHIPYKAMQQIFGDVMNGSVKIAFVDVTSSLPLIKAGKIRALAVSGSARMPASPEVPTMTEQGFKFDTDGWFAMFAPKGTPAAVANLLNREIANALAAPELQARLLQFNMANPPRKTPEQFAQTIRDDLKVWTKIVQDNKITPED</sequence>